<dbReference type="AlphaFoldDB" id="A0A8J9V037"/>
<name>A0A8J9V037_9NEOP</name>
<reference evidence="2" key="1">
    <citation type="submission" date="2021-12" db="EMBL/GenBank/DDBJ databases">
        <authorList>
            <person name="Martin H S."/>
        </authorList>
    </citation>
    <scope>NUCLEOTIDE SEQUENCE</scope>
</reference>
<feature type="non-terminal residue" evidence="2">
    <location>
        <position position="212"/>
    </location>
</feature>
<sequence>MSLHRIIFSVLLYTCTVNPAPQESNVTFLKIQPYQEYVPLASNRSSRYENQPITISSFNNLAKNNSNVDSVTTFNAEYDAKIEILNQTSNFSFENNEFLRHVRSDDITTEFDQSETTTDQDIITEDDITTIILPKTTTTIRPVPKFLPKLSYLKKSKKNSVSTNSLNTFIVKTNKPYKRKFKSRCRCEKIENCPKLQITVPRCPDEYFLCCF</sequence>
<feature type="chain" id="PRO_5035418137" evidence="1">
    <location>
        <begin position="20"/>
        <end position="212"/>
    </location>
</feature>
<keyword evidence="3" id="KW-1185">Reference proteome</keyword>
<accession>A0A8J9V037</accession>
<evidence type="ECO:0000313" key="2">
    <source>
        <dbReference type="EMBL" id="CAH0713443.1"/>
    </source>
</evidence>
<dbReference type="OrthoDB" id="7461859at2759"/>
<keyword evidence="1" id="KW-0732">Signal</keyword>
<dbReference type="Proteomes" id="UP000838878">
    <property type="component" value="Chromosome 1"/>
</dbReference>
<protein>
    <submittedName>
        <fullName evidence="2">Uncharacterized protein</fullName>
    </submittedName>
</protein>
<gene>
    <name evidence="2" type="ORF">BINO364_LOCUS606</name>
</gene>
<feature type="signal peptide" evidence="1">
    <location>
        <begin position="1"/>
        <end position="19"/>
    </location>
</feature>
<organism evidence="2 3">
    <name type="scientific">Brenthis ino</name>
    <name type="common">lesser marbled fritillary</name>
    <dbReference type="NCBI Taxonomy" id="405034"/>
    <lineage>
        <taxon>Eukaryota</taxon>
        <taxon>Metazoa</taxon>
        <taxon>Ecdysozoa</taxon>
        <taxon>Arthropoda</taxon>
        <taxon>Hexapoda</taxon>
        <taxon>Insecta</taxon>
        <taxon>Pterygota</taxon>
        <taxon>Neoptera</taxon>
        <taxon>Endopterygota</taxon>
        <taxon>Lepidoptera</taxon>
        <taxon>Glossata</taxon>
        <taxon>Ditrysia</taxon>
        <taxon>Papilionoidea</taxon>
        <taxon>Nymphalidae</taxon>
        <taxon>Heliconiinae</taxon>
        <taxon>Argynnini</taxon>
        <taxon>Brenthis</taxon>
    </lineage>
</organism>
<evidence type="ECO:0000313" key="3">
    <source>
        <dbReference type="Proteomes" id="UP000838878"/>
    </source>
</evidence>
<dbReference type="EMBL" id="OV170221">
    <property type="protein sequence ID" value="CAH0713443.1"/>
    <property type="molecule type" value="Genomic_DNA"/>
</dbReference>
<proteinExistence type="predicted"/>
<evidence type="ECO:0000256" key="1">
    <source>
        <dbReference type="SAM" id="SignalP"/>
    </source>
</evidence>